<dbReference type="InParanoid" id="A0A5J5EB28"/>
<sequence length="151" mass="17148">MSRLSRERRDISRPHDSRETETIVENSRLMCITEGVGLAPAEARFLAANPLHQSWDAVQQDIQAFLGEDYSQVAQLMACFNTRLDKANKYVERTNVVRLDVAGDRVPQQQRGRGRLTCLWNRCRGVVYKGKLETAIDELGLMSVVLAKELE</sequence>
<organism evidence="1 2">
    <name type="scientific">Sphaerosporella brunnea</name>
    <dbReference type="NCBI Taxonomy" id="1250544"/>
    <lineage>
        <taxon>Eukaryota</taxon>
        <taxon>Fungi</taxon>
        <taxon>Dikarya</taxon>
        <taxon>Ascomycota</taxon>
        <taxon>Pezizomycotina</taxon>
        <taxon>Pezizomycetes</taxon>
        <taxon>Pezizales</taxon>
        <taxon>Pyronemataceae</taxon>
        <taxon>Sphaerosporella</taxon>
    </lineage>
</organism>
<evidence type="ECO:0000313" key="2">
    <source>
        <dbReference type="Proteomes" id="UP000326924"/>
    </source>
</evidence>
<evidence type="ECO:0000313" key="1">
    <source>
        <dbReference type="EMBL" id="KAA8892585.1"/>
    </source>
</evidence>
<name>A0A5J5EB28_9PEZI</name>
<comment type="caution">
    <text evidence="1">The sequence shown here is derived from an EMBL/GenBank/DDBJ whole genome shotgun (WGS) entry which is preliminary data.</text>
</comment>
<proteinExistence type="predicted"/>
<reference evidence="1 2" key="1">
    <citation type="submission" date="2019-09" db="EMBL/GenBank/DDBJ databases">
        <title>Draft genome of the ectomycorrhizal ascomycete Sphaerosporella brunnea.</title>
        <authorList>
            <consortium name="DOE Joint Genome Institute"/>
            <person name="Benucci G.M."/>
            <person name="Marozzi G."/>
            <person name="Antonielli L."/>
            <person name="Sanchez S."/>
            <person name="Marco P."/>
            <person name="Wang X."/>
            <person name="Falini L.B."/>
            <person name="Barry K."/>
            <person name="Haridas S."/>
            <person name="Lipzen A."/>
            <person name="Labutti K."/>
            <person name="Grigoriev I.V."/>
            <person name="Murat C."/>
            <person name="Martin F."/>
            <person name="Albertini E."/>
            <person name="Donnini D."/>
            <person name="Bonito G."/>
        </authorList>
    </citation>
    <scope>NUCLEOTIDE SEQUENCE [LARGE SCALE GENOMIC DNA]</scope>
    <source>
        <strain evidence="1 2">Sb_GMNB300</strain>
    </source>
</reference>
<dbReference type="Proteomes" id="UP000326924">
    <property type="component" value="Unassembled WGS sequence"/>
</dbReference>
<dbReference type="AlphaFoldDB" id="A0A5J5EB28"/>
<dbReference type="EMBL" id="VXIS01000706">
    <property type="protein sequence ID" value="KAA8892585.1"/>
    <property type="molecule type" value="Genomic_DNA"/>
</dbReference>
<protein>
    <submittedName>
        <fullName evidence="1">Uncharacterized protein</fullName>
    </submittedName>
</protein>
<keyword evidence="2" id="KW-1185">Reference proteome</keyword>
<accession>A0A5J5EB28</accession>
<gene>
    <name evidence="1" type="ORF">FN846DRAFT_896720</name>
</gene>